<dbReference type="InterPro" id="IPR036770">
    <property type="entry name" value="Ankyrin_rpt-contain_sf"/>
</dbReference>
<dbReference type="PROSITE" id="PS50088">
    <property type="entry name" value="ANK_REPEAT"/>
    <property type="match status" value="9"/>
</dbReference>
<evidence type="ECO:0000256" key="3">
    <source>
        <dbReference type="PROSITE-ProRule" id="PRU00023"/>
    </source>
</evidence>
<feature type="repeat" description="ANK" evidence="3">
    <location>
        <begin position="566"/>
        <end position="598"/>
    </location>
</feature>
<feature type="repeat" description="ANK" evidence="3">
    <location>
        <begin position="632"/>
        <end position="664"/>
    </location>
</feature>
<dbReference type="InterPro" id="IPR051165">
    <property type="entry name" value="Multifunctional_ANK_Repeat"/>
</dbReference>
<protein>
    <recommendedName>
        <fullName evidence="4">Nephrocystin 3-like N-terminal domain-containing protein</fullName>
    </recommendedName>
</protein>
<name>A0A9P5LIC7_9HYPO</name>
<evidence type="ECO:0000256" key="2">
    <source>
        <dbReference type="ARBA" id="ARBA00023043"/>
    </source>
</evidence>
<feature type="repeat" description="ANK" evidence="3">
    <location>
        <begin position="1190"/>
        <end position="1222"/>
    </location>
</feature>
<feature type="repeat" description="ANK" evidence="3">
    <location>
        <begin position="839"/>
        <end position="867"/>
    </location>
</feature>
<dbReference type="Proteomes" id="UP000722485">
    <property type="component" value="Unassembled WGS sequence"/>
</dbReference>
<dbReference type="SMART" id="SM00248">
    <property type="entry name" value="ANK"/>
    <property type="match status" value="17"/>
</dbReference>
<evidence type="ECO:0000256" key="1">
    <source>
        <dbReference type="ARBA" id="ARBA00022737"/>
    </source>
</evidence>
<dbReference type="Gene3D" id="1.25.40.20">
    <property type="entry name" value="Ankyrin repeat-containing domain"/>
    <property type="match status" value="3"/>
</dbReference>
<dbReference type="SUPFAM" id="SSF48403">
    <property type="entry name" value="Ankyrin repeat"/>
    <property type="match status" value="3"/>
</dbReference>
<feature type="repeat" description="ANK" evidence="3">
    <location>
        <begin position="807"/>
        <end position="839"/>
    </location>
</feature>
<keyword evidence="1" id="KW-0677">Repeat</keyword>
<dbReference type="InterPro" id="IPR002110">
    <property type="entry name" value="Ankyrin_rpt"/>
</dbReference>
<keyword evidence="6" id="KW-1185">Reference proteome</keyword>
<organism evidence="5 6">
    <name type="scientific">Cylindrodendrum hubeiense</name>
    <dbReference type="NCBI Taxonomy" id="595255"/>
    <lineage>
        <taxon>Eukaryota</taxon>
        <taxon>Fungi</taxon>
        <taxon>Dikarya</taxon>
        <taxon>Ascomycota</taxon>
        <taxon>Pezizomycotina</taxon>
        <taxon>Sordariomycetes</taxon>
        <taxon>Hypocreomycetidae</taxon>
        <taxon>Hypocreales</taxon>
        <taxon>Nectriaceae</taxon>
        <taxon>Cylindrodendrum</taxon>
    </lineage>
</organism>
<dbReference type="Pfam" id="PF00023">
    <property type="entry name" value="Ank"/>
    <property type="match status" value="2"/>
</dbReference>
<dbReference type="InterPro" id="IPR056884">
    <property type="entry name" value="NPHP3-like_N"/>
</dbReference>
<dbReference type="EMBL" id="JAANBB010000076">
    <property type="protein sequence ID" value="KAF7551513.1"/>
    <property type="molecule type" value="Genomic_DNA"/>
</dbReference>
<dbReference type="Gene3D" id="3.40.50.300">
    <property type="entry name" value="P-loop containing nucleotide triphosphate hydrolases"/>
    <property type="match status" value="1"/>
</dbReference>
<feature type="repeat" description="ANK" evidence="3">
    <location>
        <begin position="1157"/>
        <end position="1189"/>
    </location>
</feature>
<dbReference type="Pfam" id="PF12796">
    <property type="entry name" value="Ank_2"/>
    <property type="match status" value="4"/>
</dbReference>
<feature type="repeat" description="ANK" evidence="3">
    <location>
        <begin position="1052"/>
        <end position="1084"/>
    </location>
</feature>
<proteinExistence type="predicted"/>
<feature type="domain" description="Nephrocystin 3-like N-terminal" evidence="4">
    <location>
        <begin position="199"/>
        <end position="368"/>
    </location>
</feature>
<feature type="repeat" description="ANK" evidence="3">
    <location>
        <begin position="1090"/>
        <end position="1122"/>
    </location>
</feature>
<dbReference type="PANTHER" id="PTHR24123">
    <property type="entry name" value="ANKYRIN REPEAT-CONTAINING"/>
    <property type="match status" value="1"/>
</dbReference>
<dbReference type="PROSITE" id="PS50297">
    <property type="entry name" value="ANK_REP_REGION"/>
    <property type="match status" value="8"/>
</dbReference>
<dbReference type="PRINTS" id="PR01415">
    <property type="entry name" value="ANKYRIN"/>
</dbReference>
<dbReference type="Pfam" id="PF24883">
    <property type="entry name" value="NPHP3_N"/>
    <property type="match status" value="1"/>
</dbReference>
<dbReference type="InterPro" id="IPR027417">
    <property type="entry name" value="P-loop_NTPase"/>
</dbReference>
<comment type="caution">
    <text evidence="5">The sequence shown here is derived from an EMBL/GenBank/DDBJ whole genome shotgun (WGS) entry which is preliminary data.</text>
</comment>
<keyword evidence="2 3" id="KW-0040">ANK repeat</keyword>
<evidence type="ECO:0000259" key="4">
    <source>
        <dbReference type="Pfam" id="PF24883"/>
    </source>
</evidence>
<reference evidence="5" key="1">
    <citation type="submission" date="2020-03" db="EMBL/GenBank/DDBJ databases">
        <title>Draft Genome Sequence of Cylindrodendrum hubeiense.</title>
        <authorList>
            <person name="Buettner E."/>
            <person name="Kellner H."/>
        </authorList>
    </citation>
    <scope>NUCLEOTIDE SEQUENCE</scope>
    <source>
        <strain evidence="5">IHI 201604</strain>
    </source>
</reference>
<dbReference type="PANTHER" id="PTHR24123:SF138">
    <property type="entry name" value="NACHT DOMAIN-CONTAINING PROTEIN"/>
    <property type="match status" value="1"/>
</dbReference>
<sequence length="1272" mass="139954">MIDPIGLIGTLIAIVQVCNKVVSVCYEYHSAVKDAPHDIARILNEVASVRNIAERLIRIAEVGKTASIESVDGPNSPLHQYLSELVDLKKSLKLEKKKGLRSTLLWPLRQVDVEKKLIVIGRIKATFQLALTADNAYNIVEVLNNTRSLPLIKEGVAKINEHIKQQAEADDLRNEVLQWFSDDDQSPKHHDAYKKCVEGTGDWLLQNDTYVDWKAGSGKLLWLNGNAGCGKTVLCANVIENLEIDLVENERIGLVYFYIDGSGQKSLDIERLYRSMISQLIHKARSIPDAFQYYGNYFRNRGKSRRRFSMRVWETIFQESIQLFDSVYIVMDALDESEESMGAQGIMDFIADIFKKLRDRVHIIAFSRDLEGLRTRFREMRALSITVSGQELDHDLKTALQTQLSRHPKFSRWPKSLKRTIEESLLTKANGSNQLSVLNTLRWVAFAYRPISLNDIAIAIAMNDEDADVPFFDEHLELLDVDGFMDSCSSLVSTYCAKVEEDGSQEVYVKLAHFSHKEASGQDWTSEAPESLLLDLFDENQPYFNKWMELANIDKPWLEENDEYSSDHSPLYCAAYSGLSHVVKALLDRGAPSSDRGGVYGHSLQAASFKGHLEISKALIDAEVDVNAKSGTYGSALAAASAKGHIEVAKALVAAGASLDGTNRLSNHQNTPLFLAASHGHLEIVELLLEHGAKDMFRMKSTPGSALHAAAISGRLDIVKSMLKHEQIRSANGNRCHAVVRPHTSGLAASQYSAAAVGHIDLLRELLKYGIEKEETLRYAARAGDKALVVEMLDQGISIDAPPSVSDHAAALQSAARGSHVAIVQELISRGADLNDDSGYSSPLLSAIRGGNVEILQMIIDAGADLNPNYPHPIDNAALDSREDMVEILVKHGADLHKAVRRAAIRGDSSSFQLLLKLGGDIRVQQPHDHTCILQAAARGGSEFIVRYLLDNGMEVEPKLSGHTTPFTEAIRSEHWKVAELLLDTGANVNAPLPAYMDSPAPEGVSYYNGHTWPPAPARETPLTTAIAQQNPDIACRMMNLGASVTPNTPETAGTPLLYAVWEGYSDLVSDLIGRGADVNQRGMVLKREKPTFPLLLAIERGNVDIVNKLINAGAKIDDQDIEGFSPMHVAAANKNAEFLSILIRDHHANISTTLLNGSQPIHSAASRGTAEHVKILLDSGASIDCKNNDGRTPLHWAADGSCWDSVELLLGRGADASVKVESDESGPITALDLAHLAREKPDWQKRDDIVEAWDGERVDKLLQRLKLAMMA</sequence>
<gene>
    <name evidence="5" type="ORF">G7Z17_g4943</name>
</gene>
<accession>A0A9P5LIC7</accession>
<dbReference type="OrthoDB" id="194358at2759"/>
<evidence type="ECO:0000313" key="5">
    <source>
        <dbReference type="EMBL" id="KAF7551513.1"/>
    </source>
</evidence>
<dbReference type="SUPFAM" id="SSF52540">
    <property type="entry name" value="P-loop containing nucleoside triphosphate hydrolases"/>
    <property type="match status" value="1"/>
</dbReference>
<dbReference type="AlphaFoldDB" id="A0A9P5LIC7"/>
<evidence type="ECO:0000313" key="6">
    <source>
        <dbReference type="Proteomes" id="UP000722485"/>
    </source>
</evidence>
<feature type="repeat" description="ANK" evidence="3">
    <location>
        <begin position="668"/>
        <end position="693"/>
    </location>
</feature>